<dbReference type="Proteomes" id="UP000256661">
    <property type="component" value="Unassembled WGS sequence"/>
</dbReference>
<proteinExistence type="predicted"/>
<protein>
    <submittedName>
        <fullName evidence="1">Uncharacterized protein</fullName>
    </submittedName>
</protein>
<gene>
    <name evidence="1" type="ORF">DFJ69_3328</name>
</gene>
<reference evidence="1 2" key="1">
    <citation type="submission" date="2018-08" db="EMBL/GenBank/DDBJ databases">
        <title>Sequencing the genomes of 1000 actinobacteria strains.</title>
        <authorList>
            <person name="Klenk H.-P."/>
        </authorList>
    </citation>
    <scope>NUCLEOTIDE SEQUENCE [LARGE SCALE GENOMIC DNA]</scope>
    <source>
        <strain evidence="1 2">DSM 43927</strain>
    </source>
</reference>
<sequence length="106" mass="11536">MIDTGAKPEDVAAFTEMFRPLTEPEAAARGHALSERLDEIADVSPRDPRVTELAGDLAAFLPDEMAAVMITSLQDGGGWLDAMSDELSPAQTEVFRRMVTMLKERG</sequence>
<comment type="caution">
    <text evidence="1">The sequence shown here is derived from an EMBL/GenBank/DDBJ whole genome shotgun (WGS) entry which is preliminary data.</text>
</comment>
<dbReference type="EMBL" id="QTTT01000001">
    <property type="protein sequence ID" value="REE97853.1"/>
    <property type="molecule type" value="Genomic_DNA"/>
</dbReference>
<keyword evidence="2" id="KW-1185">Reference proteome</keyword>
<dbReference type="AlphaFoldDB" id="A0A3D9SUY4"/>
<organism evidence="1 2">
    <name type="scientific">Thermomonospora umbrina</name>
    <dbReference type="NCBI Taxonomy" id="111806"/>
    <lineage>
        <taxon>Bacteria</taxon>
        <taxon>Bacillati</taxon>
        <taxon>Actinomycetota</taxon>
        <taxon>Actinomycetes</taxon>
        <taxon>Streptosporangiales</taxon>
        <taxon>Thermomonosporaceae</taxon>
        <taxon>Thermomonospora</taxon>
    </lineage>
</organism>
<accession>A0A3D9SUY4</accession>
<dbReference type="RefSeq" id="WP_245974420.1">
    <property type="nucleotide sequence ID" value="NZ_QTTT01000001.1"/>
</dbReference>
<name>A0A3D9SUY4_9ACTN</name>
<evidence type="ECO:0000313" key="1">
    <source>
        <dbReference type="EMBL" id="REE97853.1"/>
    </source>
</evidence>
<evidence type="ECO:0000313" key="2">
    <source>
        <dbReference type="Proteomes" id="UP000256661"/>
    </source>
</evidence>